<dbReference type="SUPFAM" id="SSF49785">
    <property type="entry name" value="Galactose-binding domain-like"/>
    <property type="match status" value="3"/>
</dbReference>
<dbReference type="InterPro" id="IPR018247">
    <property type="entry name" value="EF_Hand_1_Ca_BS"/>
</dbReference>
<dbReference type="InterPro" id="IPR008964">
    <property type="entry name" value="Invasin/intimin_cell_adhesion"/>
</dbReference>
<feature type="domain" description="F5/8 type C" evidence="1">
    <location>
        <begin position="1040"/>
        <end position="1219"/>
    </location>
</feature>
<dbReference type="PANTHER" id="PTHR45713:SF6">
    <property type="entry name" value="F5_8 TYPE C DOMAIN-CONTAINING PROTEIN"/>
    <property type="match status" value="1"/>
</dbReference>
<dbReference type="CDD" id="cd08547">
    <property type="entry name" value="Type_II_cohesin"/>
    <property type="match status" value="1"/>
</dbReference>
<dbReference type="EMBL" id="WHNZ01000010">
    <property type="protein sequence ID" value="NOU98883.1"/>
    <property type="molecule type" value="Genomic_DNA"/>
</dbReference>
<dbReference type="Pfam" id="PF00754">
    <property type="entry name" value="F5_F8_type_C"/>
    <property type="match status" value="2"/>
</dbReference>
<dbReference type="Gene3D" id="2.60.120.260">
    <property type="entry name" value="Galactose-binding domain-like"/>
    <property type="match status" value="3"/>
</dbReference>
<keyword evidence="3" id="KW-1185">Reference proteome</keyword>
<dbReference type="InterPro" id="IPR000421">
    <property type="entry name" value="FA58C"/>
</dbReference>
<comment type="caution">
    <text evidence="2">The sequence shown here is derived from an EMBL/GenBank/DDBJ whole genome shotgun (WGS) entry which is preliminary data.</text>
</comment>
<dbReference type="SUPFAM" id="SSF63446">
    <property type="entry name" value="Type I dockerin domain"/>
    <property type="match status" value="1"/>
</dbReference>
<evidence type="ECO:0000313" key="2">
    <source>
        <dbReference type="EMBL" id="NOU98883.1"/>
    </source>
</evidence>
<dbReference type="InterPro" id="IPR051941">
    <property type="entry name" value="BG_Antigen-Binding_Lectin"/>
</dbReference>
<evidence type="ECO:0000259" key="1">
    <source>
        <dbReference type="PROSITE" id="PS50022"/>
    </source>
</evidence>
<dbReference type="Proteomes" id="UP000618579">
    <property type="component" value="Unassembled WGS sequence"/>
</dbReference>
<dbReference type="Pfam" id="PF00963">
    <property type="entry name" value="Cohesin"/>
    <property type="match status" value="1"/>
</dbReference>
<dbReference type="Pfam" id="PF02368">
    <property type="entry name" value="Big_2"/>
    <property type="match status" value="1"/>
</dbReference>
<gene>
    <name evidence="2" type="ORF">GC097_02450</name>
</gene>
<dbReference type="InterPro" id="IPR011081">
    <property type="entry name" value="Big_4"/>
</dbReference>
<dbReference type="Gene3D" id="1.10.1330.10">
    <property type="entry name" value="Dockerin domain"/>
    <property type="match status" value="1"/>
</dbReference>
<dbReference type="SUPFAM" id="SSF49373">
    <property type="entry name" value="Invasin/intimin cell-adhesion fragments"/>
    <property type="match status" value="2"/>
</dbReference>
<evidence type="ECO:0000313" key="3">
    <source>
        <dbReference type="Proteomes" id="UP000618579"/>
    </source>
</evidence>
<dbReference type="PANTHER" id="PTHR45713">
    <property type="entry name" value="FTP DOMAIN-CONTAINING PROTEIN"/>
    <property type="match status" value="1"/>
</dbReference>
<dbReference type="InterPro" id="IPR008965">
    <property type="entry name" value="CBM2/CBM3_carb-bd_dom_sf"/>
</dbReference>
<dbReference type="SUPFAM" id="SSF49384">
    <property type="entry name" value="Carbohydrate-binding domain"/>
    <property type="match status" value="1"/>
</dbReference>
<dbReference type="InterPro" id="IPR013783">
    <property type="entry name" value="Ig-like_fold"/>
</dbReference>
<dbReference type="InterPro" id="IPR002102">
    <property type="entry name" value="Cohesin_dom"/>
</dbReference>
<sequence length="2234" mass="241638">MVHLSVCENGIIPGQTTSKESFTKKLKWRNNLMRNKLKRFFSVLIATAIMAPSFSYMNTNKVEAAQTNGTAPYMNQWAVSGPFTNEQSLGNIVPVIGNSFTDPNSTETSTWQYFDDRIFNRNYDDYNDLMGYFDVKQGQNTLNKWVVAGTYVYSPTAQTVQWQVGGSGVYKLFANDILSGQQTQIPDRLNKNGTGYTVNLKQGWNKLLIEIQHQNPGANKNFLGFYTRLCDSKGNAIPGLTYSVWGPNVTNNQLNIVTQGLAIDKQAFDARNANVPANDYPSNTLPYAYDENPYVWMVPKIDNQLNTDSSAAQASPFTFQAAGGDPSYIWEIAAGQLPPGLTLASDGHIDGIVADGAQGTSQKDYAFTVKVTDAQGATATHPYTITVKENPVDWFIEGKMSALSHTTGTYPNLYDPNYNYDAWAQAAKELGMTMLSTETLQNTIYYWPSPNANLTPSDSNVQYKYNSLYKSEDGKWHVQDRVMQAKQAVERYGMKFGLYVAGLYEGRYVFDTDIQALVARYNPWYIFVDGNPQNDTNLDVSWSSARNYNDRILFDANPNAQTGDQDITLMERGFWYDEPYNNGWKKNILPQTRKVAHEEWNDPFTTAFDVWAQYAGGNERDNWIQLTKEIIDQYGHGYVMNYDQSIGRTRGMDNLFSNLDNTNIFSMIPIESQNLLGMRSNIAKWMANASGPDLRESMYGTLPYTMDYTIKSGWQTDPQKAIANGQGPDWGYAMSRDQYVYMHMIKNLIPNTSKAGFTGQASMSGIGPFDYPVDKVEWLNKGGSLPFTTQQSNGKTYITIDTSSVVADPIDTIIKITTQNPARKYKMTSVKLFSSQTEPNKLKLRAESYMNNYTNVFAPATLSYISDKTSVATVDSATGLVTAVGNGTATITVTATYDDGVNAPQVKTDTYPVKVSGGAISAALPLVGVNMFTNGALFWGQFSTNKDIAVTFQGFTEKGGTVDILGGTNIKYHYATVDGNRNNPASKIIVTEVPANQVPFVVNGNTMQFTSKVSTPTMYSYWADITVDGKTYTSTRNYITLVPDVNVAVGITPTVTSDSSNAAKLSDGIINDSTGGNLSKWVAPASDANPSITYDLGKLQKLNRVNIFFNHHMPNANNVTYYNVPNKVKIEYSVDGTNWIAGNETNTLSGGGLPTSRNTLAVPKSDTTLYAWEQEGLYYNYPIDPSKPDVQARYVRVSFPGGGQGGSPIDVLDVQVFSSADLTALGSIKLDPKIATDNKTVTVGVKGSSYLGDPIDLTDANITITSDKSSVAAVSADGVITAGAEGKAKINVSVKKGGYIASDYFYVTVDAEGKIVLNPFLKEVKLSLNKTTIQSDKPIIASIDGLLNTGETTDLSRATVKYQFSDARLSVVEGSNTIIVKGDIGSGFNATVVVKVTLDGETVESRPMTIASVRNNIPQSQMTATATSQETAGANNVASMAIDGNSGTFWHTKWTSDVLPQSIKLNLGGTYNIDTIDYLPRQDGGSNGNITSYNVYVSTNGVDFAKVASGTWANDNKEKFATFTPTNASYVKLEATAGTGGFASAAEINIFEVKAVAKTIVDYKSVAMDTGLGKIPSLPAQIEAVYNDGTTGLVDVAWAPITVDMVSHAGVFTVNGTVAGTSVQAKVICRVVPGLKPVLKDVKLSFNNKVIKKNEPIVGTLVGTLNTGEQADLSRAAVHYVFSDSRLEAVPGSNTIVIKGDLNRAFLSTVKANVTLDGVTLETNQETISALVDGNIANIASVSVISVRYDDSRYVGIKAIDGDKDTSWASSPNDNTKAPWIKLDFAAPLTIGKVNLVDRGHKINEIGEGILEWEGGSKKVENIKWEGKPDNFVIFDTPIVTSWIKFTIDPDNKFPNSSPVEQGELGLSEFEVYAANKDFVKTIVDYKSVAMDTNLGEIPSLPAQIEAVYNDGTTGLVDVAWAPITVDMVSHAGVFTVNGTVAGTSVKAKAIYRVVGDEPVASQATLKSAQQVTSGQTFDVTMGLNVTQSVYQQLYAQDFTLKYDPSSVQFDSVTSLKDGFQVIDKKETAPGQLRIVTASVGANVPAQGDLLAIKFTAKSVTQATNTTISVGNVVIANGEGNELKVGGASRDIQITISSIPVDKSLLNMAIANAQAKYDAAVEGNEDGLYAIGSKAQLQSAIDAAKVAVNDSNATQQQVDSAKDALEAAVQVFDSKRISTNINGVGGVTIGDLAIVAAAYGTQQGQAGWNEKADVNHDGKVDVLDLAIVAKAILQ</sequence>
<dbReference type="CDD" id="cd14254">
    <property type="entry name" value="Dockerin_II"/>
    <property type="match status" value="1"/>
</dbReference>
<feature type="domain" description="F5/8 type C" evidence="1">
    <location>
        <begin position="1405"/>
        <end position="1553"/>
    </location>
</feature>
<name>A0ABX1ZFL0_9BACL</name>
<reference evidence="2 3" key="1">
    <citation type="submission" date="2019-10" db="EMBL/GenBank/DDBJ databases">
        <title>Description of Paenibacillus pedi sp. nov.</title>
        <authorList>
            <person name="Carlier A."/>
            <person name="Qi S."/>
        </authorList>
    </citation>
    <scope>NUCLEOTIDE SEQUENCE [LARGE SCALE GENOMIC DNA]</scope>
    <source>
        <strain evidence="2 3">LMG 31457</strain>
    </source>
</reference>
<dbReference type="InterPro" id="IPR003343">
    <property type="entry name" value="Big_2"/>
</dbReference>
<protein>
    <recommendedName>
        <fullName evidence="1">F5/8 type C domain-containing protein</fullName>
    </recommendedName>
</protein>
<proteinExistence type="predicted"/>
<dbReference type="Gene3D" id="2.60.40.10">
    <property type="entry name" value="Immunoglobulins"/>
    <property type="match status" value="1"/>
</dbReference>
<dbReference type="PROSITE" id="PS50022">
    <property type="entry name" value="FA58C_3"/>
    <property type="match status" value="2"/>
</dbReference>
<dbReference type="InterPro" id="IPR036439">
    <property type="entry name" value="Dockerin_dom_sf"/>
</dbReference>
<dbReference type="Pfam" id="PF00404">
    <property type="entry name" value="Dockerin_1"/>
    <property type="match status" value="1"/>
</dbReference>
<dbReference type="Gene3D" id="2.60.40.680">
    <property type="match status" value="1"/>
</dbReference>
<dbReference type="Pfam" id="PF05345">
    <property type="entry name" value="He_PIG"/>
    <property type="match status" value="1"/>
</dbReference>
<dbReference type="Pfam" id="PF07532">
    <property type="entry name" value="Big_4"/>
    <property type="match status" value="2"/>
</dbReference>
<dbReference type="PROSITE" id="PS00018">
    <property type="entry name" value="EF_HAND_1"/>
    <property type="match status" value="1"/>
</dbReference>
<dbReference type="Gene3D" id="1.20.1270.90">
    <property type="entry name" value="AF1782-like"/>
    <property type="match status" value="1"/>
</dbReference>
<dbReference type="Gene3D" id="2.60.40.1080">
    <property type="match status" value="2"/>
</dbReference>
<dbReference type="InterPro" id="IPR008979">
    <property type="entry name" value="Galactose-bd-like_sf"/>
</dbReference>
<dbReference type="InterPro" id="IPR002105">
    <property type="entry name" value="Dockerin_1_rpt"/>
</dbReference>
<accession>A0ABX1ZFL0</accession>
<organism evidence="2 3">
    <name type="scientific">Paenibacillus planticolens</name>
    <dbReference type="NCBI Taxonomy" id="2654976"/>
    <lineage>
        <taxon>Bacteria</taxon>
        <taxon>Bacillati</taxon>
        <taxon>Bacillota</taxon>
        <taxon>Bacilli</taxon>
        <taxon>Bacillales</taxon>
        <taxon>Paenibacillaceae</taxon>
        <taxon>Paenibacillus</taxon>
    </lineage>
</organism>